<gene>
    <name evidence="1" type="ORF">S03H2_60801</name>
</gene>
<dbReference type="AlphaFoldDB" id="X1JAT1"/>
<proteinExistence type="predicted"/>
<evidence type="ECO:0000313" key="1">
    <source>
        <dbReference type="EMBL" id="GAH78615.1"/>
    </source>
</evidence>
<dbReference type="EMBL" id="BARU01039207">
    <property type="protein sequence ID" value="GAH78615.1"/>
    <property type="molecule type" value="Genomic_DNA"/>
</dbReference>
<feature type="non-terminal residue" evidence="1">
    <location>
        <position position="1"/>
    </location>
</feature>
<reference evidence="1" key="1">
    <citation type="journal article" date="2014" name="Front. Microbiol.">
        <title>High frequency of phylogenetically diverse reductive dehalogenase-homologous genes in deep subseafloor sedimentary metagenomes.</title>
        <authorList>
            <person name="Kawai M."/>
            <person name="Futagami T."/>
            <person name="Toyoda A."/>
            <person name="Takaki Y."/>
            <person name="Nishi S."/>
            <person name="Hori S."/>
            <person name="Arai W."/>
            <person name="Tsubouchi T."/>
            <person name="Morono Y."/>
            <person name="Uchiyama I."/>
            <person name="Ito T."/>
            <person name="Fujiyama A."/>
            <person name="Inagaki F."/>
            <person name="Takami H."/>
        </authorList>
    </citation>
    <scope>NUCLEOTIDE SEQUENCE</scope>
    <source>
        <strain evidence="1">Expedition CK06-06</strain>
    </source>
</reference>
<name>X1JAT1_9ZZZZ</name>
<protein>
    <submittedName>
        <fullName evidence="1">Uncharacterized protein</fullName>
    </submittedName>
</protein>
<organism evidence="1">
    <name type="scientific">marine sediment metagenome</name>
    <dbReference type="NCBI Taxonomy" id="412755"/>
    <lineage>
        <taxon>unclassified sequences</taxon>
        <taxon>metagenomes</taxon>
        <taxon>ecological metagenomes</taxon>
    </lineage>
</organism>
<accession>X1JAT1</accession>
<feature type="non-terminal residue" evidence="1">
    <location>
        <position position="241"/>
    </location>
</feature>
<sequence length="241" mass="27788">DGLHEQLKKPSELDSAIEDVNNVHKNQQESEVKAPPLVDILKVINNNPKEAREALANKFNEVRLSDWIQDLTQDYRFEAKKQELEEIRQNTKDLDFRQRIGEITKAIKTILKEEYPSSLRFVDINGIELFDPNFVLVGVKSSNTDAFMRTPPRGADYYDPRITENSIASMKTIEVLDYLNDRYYRLDRDISLVMMTMDGVTIPNQVLLADWLEAHGYSIHDDIVVMPVSLNSNDKELFTQA</sequence>
<comment type="caution">
    <text evidence="1">The sequence shown here is derived from an EMBL/GenBank/DDBJ whole genome shotgun (WGS) entry which is preliminary data.</text>
</comment>